<evidence type="ECO:0000313" key="4">
    <source>
        <dbReference type="Proteomes" id="UP000824890"/>
    </source>
</evidence>
<dbReference type="PANTHER" id="PTHR33116">
    <property type="entry name" value="REVERSE TRANSCRIPTASE ZINC-BINDING DOMAIN-CONTAINING PROTEIN-RELATED-RELATED"/>
    <property type="match status" value="1"/>
</dbReference>
<proteinExistence type="predicted"/>
<dbReference type="InterPro" id="IPR026960">
    <property type="entry name" value="RVT-Znf"/>
</dbReference>
<accession>A0ABQ7ZR07</accession>
<feature type="signal peptide" evidence="1">
    <location>
        <begin position="1"/>
        <end position="20"/>
    </location>
</feature>
<feature type="domain" description="Reverse transcriptase zinc-binding" evidence="2">
    <location>
        <begin position="146"/>
        <end position="230"/>
    </location>
</feature>
<dbReference type="Proteomes" id="UP000824890">
    <property type="component" value="Unassembled WGS sequence"/>
</dbReference>
<evidence type="ECO:0000259" key="2">
    <source>
        <dbReference type="Pfam" id="PF13966"/>
    </source>
</evidence>
<dbReference type="PANTHER" id="PTHR33116:SF80">
    <property type="entry name" value="REVERSE TRANSCRIPTASE ZINC-BINDING DOMAIN-CONTAINING PROTEIN"/>
    <property type="match status" value="1"/>
</dbReference>
<feature type="chain" id="PRO_5046574913" description="Reverse transcriptase zinc-binding domain-containing protein" evidence="1">
    <location>
        <begin position="21"/>
        <end position="276"/>
    </location>
</feature>
<comment type="caution">
    <text evidence="3">The sequence shown here is derived from an EMBL/GenBank/DDBJ whole genome shotgun (WGS) entry which is preliminary data.</text>
</comment>
<dbReference type="Pfam" id="PF13966">
    <property type="entry name" value="zf-RVT"/>
    <property type="match status" value="1"/>
</dbReference>
<reference evidence="3 4" key="1">
    <citation type="submission" date="2021-05" db="EMBL/GenBank/DDBJ databases">
        <title>Genome Assembly of Synthetic Allotetraploid Brassica napus Reveals Homoeologous Exchanges between Subgenomes.</title>
        <authorList>
            <person name="Davis J.T."/>
        </authorList>
    </citation>
    <scope>NUCLEOTIDE SEQUENCE [LARGE SCALE GENOMIC DNA]</scope>
    <source>
        <strain evidence="4">cv. Da-Ae</strain>
        <tissue evidence="3">Seedling</tissue>
    </source>
</reference>
<keyword evidence="4" id="KW-1185">Reference proteome</keyword>
<dbReference type="EMBL" id="JAGKQM010000014">
    <property type="protein sequence ID" value="KAH0882430.1"/>
    <property type="molecule type" value="Genomic_DNA"/>
</dbReference>
<evidence type="ECO:0000313" key="3">
    <source>
        <dbReference type="EMBL" id="KAH0882430.1"/>
    </source>
</evidence>
<gene>
    <name evidence="3" type="ORF">HID58_058526</name>
</gene>
<keyword evidence="1" id="KW-0732">Signal</keyword>
<sequence>MLFFTSGSIWVAWFVDNILSGSLSNFWTIKENNNHSWLVKRLLRLRHILYPWLRMAIGNGRTSRFWSDNWSDFGCISDYLNLPPTSRLGISRTSTLSSLNTNGNWILPPARSEEQLLLQVYISTLTLTEEEDRYEWVVNGSKNTTFSTSTVYNELKQHNTIVPWSKTVWCSRNTPKHAFLAWLFVLNRCLTRDRLLSCGLNTPPTCLLCNSGTESRSHLFFQCPFPWQIWNRLGTRCGLIPSQNWDQTLIDLRSNPGPRHTKLLCLFVWQIVIYSL</sequence>
<protein>
    <recommendedName>
        <fullName evidence="2">Reverse transcriptase zinc-binding domain-containing protein</fullName>
    </recommendedName>
</protein>
<evidence type="ECO:0000256" key="1">
    <source>
        <dbReference type="SAM" id="SignalP"/>
    </source>
</evidence>
<name>A0ABQ7ZR07_BRANA</name>
<organism evidence="3 4">
    <name type="scientific">Brassica napus</name>
    <name type="common">Rape</name>
    <dbReference type="NCBI Taxonomy" id="3708"/>
    <lineage>
        <taxon>Eukaryota</taxon>
        <taxon>Viridiplantae</taxon>
        <taxon>Streptophyta</taxon>
        <taxon>Embryophyta</taxon>
        <taxon>Tracheophyta</taxon>
        <taxon>Spermatophyta</taxon>
        <taxon>Magnoliopsida</taxon>
        <taxon>eudicotyledons</taxon>
        <taxon>Gunneridae</taxon>
        <taxon>Pentapetalae</taxon>
        <taxon>rosids</taxon>
        <taxon>malvids</taxon>
        <taxon>Brassicales</taxon>
        <taxon>Brassicaceae</taxon>
        <taxon>Brassiceae</taxon>
        <taxon>Brassica</taxon>
    </lineage>
</organism>